<organism evidence="2 3">
    <name type="scientific">Nonlabens spongiae</name>
    <dbReference type="NCBI Taxonomy" id="331648"/>
    <lineage>
        <taxon>Bacteria</taxon>
        <taxon>Pseudomonadati</taxon>
        <taxon>Bacteroidota</taxon>
        <taxon>Flavobacteriia</taxon>
        <taxon>Flavobacteriales</taxon>
        <taxon>Flavobacteriaceae</taxon>
        <taxon>Nonlabens</taxon>
    </lineage>
</organism>
<evidence type="ECO:0000313" key="3">
    <source>
        <dbReference type="Proteomes" id="UP000193431"/>
    </source>
</evidence>
<evidence type="ECO:0000256" key="1">
    <source>
        <dbReference type="ARBA" id="ARBA00023239"/>
    </source>
</evidence>
<keyword evidence="1" id="KW-0456">Lyase</keyword>
<dbReference type="RefSeq" id="WP_085765956.1">
    <property type="nucleotide sequence ID" value="NZ_CP019344.1"/>
</dbReference>
<dbReference type="InterPro" id="IPR029069">
    <property type="entry name" value="HotDog_dom_sf"/>
</dbReference>
<dbReference type="STRING" id="331648.BST97_03625"/>
<dbReference type="OrthoDB" id="9772788at2"/>
<keyword evidence="3" id="KW-1185">Reference proteome</keyword>
<dbReference type="InterPro" id="IPR013114">
    <property type="entry name" value="FabA_FabZ"/>
</dbReference>
<dbReference type="GO" id="GO:0016829">
    <property type="term" value="F:lyase activity"/>
    <property type="evidence" value="ECO:0007669"/>
    <property type="project" value="UniProtKB-KW"/>
</dbReference>
<reference evidence="2 3" key="1">
    <citation type="submission" date="2016-11" db="EMBL/GenBank/DDBJ databases">
        <title>Trade-off between light-utilization and light-protection in marine flavobacteria.</title>
        <authorList>
            <person name="Kumagai Y."/>
        </authorList>
    </citation>
    <scope>NUCLEOTIDE SEQUENCE [LARGE SCALE GENOMIC DNA]</scope>
    <source>
        <strain evidence="2 3">JCM 13191</strain>
    </source>
</reference>
<sequence length="144" mass="16250">MLLDPLDKIVQNLPYGAGFKFVDKLLEISDDRVVGIYRFRESEPFFQHHFINNPVVPGVILTECMAQIGLACLGSYLNKDEAIKSFAMTENHVVFLKQVQPETTVIVSAVKKYHRFGKLKVLVQMLDENENKVAEGWMSGMSGS</sequence>
<evidence type="ECO:0000313" key="2">
    <source>
        <dbReference type="EMBL" id="ARN77150.1"/>
    </source>
</evidence>
<dbReference type="EMBL" id="CP019344">
    <property type="protein sequence ID" value="ARN77150.1"/>
    <property type="molecule type" value="Genomic_DNA"/>
</dbReference>
<dbReference type="AlphaFoldDB" id="A0A1W6MHU8"/>
<protein>
    <submittedName>
        <fullName evidence="2">Acyl carrier protein</fullName>
    </submittedName>
</protein>
<proteinExistence type="predicted"/>
<name>A0A1W6MHU8_9FLAO</name>
<accession>A0A1W6MHU8</accession>
<dbReference type="Gene3D" id="3.10.129.10">
    <property type="entry name" value="Hotdog Thioesterase"/>
    <property type="match status" value="1"/>
</dbReference>
<dbReference type="SUPFAM" id="SSF54637">
    <property type="entry name" value="Thioesterase/thiol ester dehydrase-isomerase"/>
    <property type="match status" value="1"/>
</dbReference>
<gene>
    <name evidence="2" type="ORF">BST97_03625</name>
</gene>
<dbReference type="PANTHER" id="PTHR30272">
    <property type="entry name" value="3-HYDROXYACYL-[ACYL-CARRIER-PROTEIN] DEHYDRATASE"/>
    <property type="match status" value="1"/>
</dbReference>
<dbReference type="PANTHER" id="PTHR30272:SF1">
    <property type="entry name" value="3-HYDROXYACYL-[ACYL-CARRIER-PROTEIN] DEHYDRATASE"/>
    <property type="match status" value="1"/>
</dbReference>
<dbReference type="Pfam" id="PF07977">
    <property type="entry name" value="FabA"/>
    <property type="match status" value="1"/>
</dbReference>
<dbReference type="Proteomes" id="UP000193431">
    <property type="component" value="Chromosome"/>
</dbReference>